<feature type="domain" description="Bacterial virulence protein VirB8" evidence="6">
    <location>
        <begin position="20"/>
        <end position="234"/>
    </location>
</feature>
<keyword evidence="3 5" id="KW-1133">Transmembrane helix</keyword>
<dbReference type="SUPFAM" id="SSF54427">
    <property type="entry name" value="NTF2-like"/>
    <property type="match status" value="1"/>
</dbReference>
<evidence type="ECO:0000256" key="2">
    <source>
        <dbReference type="ARBA" id="ARBA00022692"/>
    </source>
</evidence>
<comment type="subcellular location">
    <subcellularLocation>
        <location evidence="1">Membrane</location>
        <topology evidence="1">Single-pass membrane protein</topology>
    </subcellularLocation>
</comment>
<dbReference type="Pfam" id="PF04335">
    <property type="entry name" value="VirB8"/>
    <property type="match status" value="1"/>
</dbReference>
<evidence type="ECO:0000256" key="5">
    <source>
        <dbReference type="SAM" id="Phobius"/>
    </source>
</evidence>
<sequence length="238" mass="27304">MEPILMEPVAPEKREDKPLLRVERNRWFVAVLALCGVMALLLLLLWFAFVKAQNNKEVVYVKLEPNGGWSMVDYQPDDAQLFYKTTIDALLQRFALSRYAVTPETIETDWGEASVFMSPDLNAQFLSPQGFNALEKIEALRKNGQRAVITIERGVEHYDQVAWKEGEASASVVRSNVYLTRQIEGSGRQPQPEHLVLNLQWRLADKSELAQRSMESLRLNPLGLTVLSYQLTKERRRE</sequence>
<dbReference type="InterPro" id="IPR032710">
    <property type="entry name" value="NTF2-like_dom_sf"/>
</dbReference>
<dbReference type="RefSeq" id="WP_102433659.1">
    <property type="nucleotide sequence ID" value="NZ_CAWNVI010000002.1"/>
</dbReference>
<dbReference type="OrthoDB" id="6630869at2"/>
<evidence type="ECO:0000256" key="1">
    <source>
        <dbReference type="ARBA" id="ARBA00004167"/>
    </source>
</evidence>
<keyword evidence="2 5" id="KW-0812">Transmembrane</keyword>
<proteinExistence type="predicted"/>
<feature type="transmembrane region" description="Helical" evidence="5">
    <location>
        <begin position="27"/>
        <end position="49"/>
    </location>
</feature>
<dbReference type="InterPro" id="IPR007430">
    <property type="entry name" value="VirB8"/>
</dbReference>
<evidence type="ECO:0000256" key="3">
    <source>
        <dbReference type="ARBA" id="ARBA00022989"/>
    </source>
</evidence>
<gene>
    <name evidence="7" type="ORF">BCT49_00090</name>
</gene>
<dbReference type="Gene3D" id="3.10.450.230">
    <property type="entry name" value="VirB8 protein"/>
    <property type="match status" value="1"/>
</dbReference>
<dbReference type="EMBL" id="MCZK01000002">
    <property type="protein sequence ID" value="PMM78447.1"/>
    <property type="molecule type" value="Genomic_DNA"/>
</dbReference>
<protein>
    <submittedName>
        <fullName evidence="7">Conjugal transfer protein</fullName>
    </submittedName>
</protein>
<dbReference type="AlphaFoldDB" id="A0A2N7KP19"/>
<keyword evidence="4 5" id="KW-0472">Membrane</keyword>
<accession>A0A2N7KP19</accession>
<dbReference type="GO" id="GO:0016020">
    <property type="term" value="C:membrane"/>
    <property type="evidence" value="ECO:0007669"/>
    <property type="project" value="UniProtKB-SubCell"/>
</dbReference>
<evidence type="ECO:0000259" key="6">
    <source>
        <dbReference type="Pfam" id="PF04335"/>
    </source>
</evidence>
<reference evidence="8" key="1">
    <citation type="submission" date="2016-07" db="EMBL/GenBank/DDBJ databases">
        <title>Nontailed viruses are major unrecognized killers of bacteria in the ocean.</title>
        <authorList>
            <person name="Kauffman K."/>
            <person name="Hussain F."/>
            <person name="Yang J."/>
            <person name="Arevalo P."/>
            <person name="Brown J."/>
            <person name="Cutler M."/>
            <person name="Kelly L."/>
            <person name="Polz M.F."/>
        </authorList>
    </citation>
    <scope>NUCLEOTIDE SEQUENCE [LARGE SCALE GENOMIC DNA]</scope>
    <source>
        <strain evidence="8">10N.261.46.F8</strain>
    </source>
</reference>
<evidence type="ECO:0000256" key="4">
    <source>
        <dbReference type="ARBA" id="ARBA00023136"/>
    </source>
</evidence>
<comment type="caution">
    <text evidence="7">The sequence shown here is derived from an EMBL/GenBank/DDBJ whole genome shotgun (WGS) entry which is preliminary data.</text>
</comment>
<dbReference type="Proteomes" id="UP000235406">
    <property type="component" value="Unassembled WGS sequence"/>
</dbReference>
<organism evidence="7 8">
    <name type="scientific">Vibrio lentus</name>
    <dbReference type="NCBI Taxonomy" id="136468"/>
    <lineage>
        <taxon>Bacteria</taxon>
        <taxon>Pseudomonadati</taxon>
        <taxon>Pseudomonadota</taxon>
        <taxon>Gammaproteobacteria</taxon>
        <taxon>Vibrionales</taxon>
        <taxon>Vibrionaceae</taxon>
        <taxon>Vibrio</taxon>
    </lineage>
</organism>
<name>A0A2N7KP19_9VIBR</name>
<evidence type="ECO:0000313" key="8">
    <source>
        <dbReference type="Proteomes" id="UP000235406"/>
    </source>
</evidence>
<evidence type="ECO:0000313" key="7">
    <source>
        <dbReference type="EMBL" id="PMM78447.1"/>
    </source>
</evidence>